<dbReference type="EMBL" id="JAVRFH010000048">
    <property type="protein sequence ID" value="MDT0614895.1"/>
    <property type="molecule type" value="Genomic_DNA"/>
</dbReference>
<evidence type="ECO:0000313" key="4">
    <source>
        <dbReference type="EMBL" id="MDT0614895.1"/>
    </source>
</evidence>
<sequence length="877" mass="91756">MSTRRPPARDAANSAADHAEKAAAAADLAAEHAGEAATAAAESTKHAEAAKTAADAATAAVVKARATYDLARQVEAAELADRTTSAIEEAKAAKVAVDERKAAAQQTAEQVRQNEEEAERLAVEVSQPGVDVAVVVPKARKVALHIAKTRGPWSATAAEVALAGSDSDVVEYVRTGRELADQHDEADRVARLAWDSEYPAVRSAAQAALAGDAAAISAFLETGQHQAAASDYRIRVVQLMDGAGPEVRREAQAALDAGDTQALRDFVSTGYYTARNSDERVRAVQLMNEGAPELKAAARVALEGPSELLHDFIEVGQFRAQRKDLLAATHVSRVQRLIAGAASVAATAQQNAALAAKVAAEARKAAADAEDYAAQAEASKKQADTYAEDARKSAAAAEASAAQASESARKARAAEADAHAAAQRATNSASQAEASAASAAASANDAWNSAAAARASAEAAGKDSAAAQQAAKDALIAAVEKKQAEELAKLKNEEAKQFREEIKAFNDWLRESEDIDWGEVLSEGGHFALDVLGLVPGFGEVADGANCAWYGGEAGSGEKDALGDAALSCAAAVPGIGYGASAVKFGKWGDKASGFFKSLFSKGSKVFKKCNSFTPETPVLLGDGRTTKAIKDLEVGDNVLATDPVTDRTAARPVDRLFTTTGLKSLVSITIDQDGAAGDAVGTFTATAGHPIWLVNRKHWVHAENVVEGDSVRTPDGTTATVVATQSRNGVQQVFNLSVRDIHTYYVLAGRTPVLVHNATCPVTFADMGGDHFVSPGGLIYGPDRKHGHKIDHLLRHTVEDPSRLTHTVFIEKEPNKVLALVDEAWAKQSEIINVPGDIAVIIPMGKVIGTKGEDHMRIAIDPNSGLFLSAYPVPKP</sequence>
<evidence type="ECO:0000313" key="5">
    <source>
        <dbReference type="Proteomes" id="UP001180724"/>
    </source>
</evidence>
<dbReference type="Gene3D" id="2.170.16.10">
    <property type="entry name" value="Hedgehog/Intein (Hint) domain"/>
    <property type="match status" value="1"/>
</dbReference>
<feature type="compositionally biased region" description="Basic and acidic residues" evidence="2">
    <location>
        <begin position="407"/>
        <end position="418"/>
    </location>
</feature>
<dbReference type="InterPro" id="IPR003587">
    <property type="entry name" value="Hint_dom_N"/>
</dbReference>
<keyword evidence="1" id="KW-0175">Coiled coil</keyword>
<gene>
    <name evidence="4" type="ORF">RM812_32505</name>
</gene>
<dbReference type="InterPro" id="IPR005506">
    <property type="entry name" value="DUF312_ALF"/>
</dbReference>
<proteinExistence type="predicted"/>
<dbReference type="PANTHER" id="PTHR23242:SF9">
    <property type="entry name" value="TRANSCRIPTION FACTOR HOXA13"/>
    <property type="match status" value="1"/>
</dbReference>
<feature type="compositionally biased region" description="Low complexity" evidence="2">
    <location>
        <begin position="397"/>
        <end position="406"/>
    </location>
</feature>
<dbReference type="Pfam" id="PF03752">
    <property type="entry name" value="ALF"/>
    <property type="match status" value="4"/>
</dbReference>
<dbReference type="RefSeq" id="WP_311580762.1">
    <property type="nucleotide sequence ID" value="NZ_JAVRFH010000048.1"/>
</dbReference>
<dbReference type="CDD" id="cd00081">
    <property type="entry name" value="Hint"/>
    <property type="match status" value="1"/>
</dbReference>
<feature type="compositionally biased region" description="Low complexity" evidence="2">
    <location>
        <begin position="419"/>
        <end position="429"/>
    </location>
</feature>
<evidence type="ECO:0000256" key="1">
    <source>
        <dbReference type="SAM" id="Coils"/>
    </source>
</evidence>
<feature type="compositionally biased region" description="Low complexity" evidence="2">
    <location>
        <begin position="9"/>
        <end position="28"/>
    </location>
</feature>
<dbReference type="SUPFAM" id="SSF51294">
    <property type="entry name" value="Hedgehog/intein (Hint) domain"/>
    <property type="match status" value="1"/>
</dbReference>
<dbReference type="Proteomes" id="UP001180724">
    <property type="component" value="Unassembled WGS sequence"/>
</dbReference>
<dbReference type="InterPro" id="IPR036844">
    <property type="entry name" value="Hint_dom_sf"/>
</dbReference>
<dbReference type="SMART" id="SM00306">
    <property type="entry name" value="HintN"/>
    <property type="match status" value="1"/>
</dbReference>
<keyword evidence="5" id="KW-1185">Reference proteome</keyword>
<name>A0ABU3AYE6_9ACTN</name>
<organism evidence="4 5">
    <name type="scientific">Streptomyces lancefieldiae</name>
    <dbReference type="NCBI Taxonomy" id="3075520"/>
    <lineage>
        <taxon>Bacteria</taxon>
        <taxon>Bacillati</taxon>
        <taxon>Actinomycetota</taxon>
        <taxon>Actinomycetes</taxon>
        <taxon>Kitasatosporales</taxon>
        <taxon>Streptomycetaceae</taxon>
        <taxon>Streptomyces</taxon>
    </lineage>
</organism>
<feature type="coiled-coil region" evidence="1">
    <location>
        <begin position="87"/>
        <end position="124"/>
    </location>
</feature>
<feature type="domain" description="Hint" evidence="3">
    <location>
        <begin position="610"/>
        <end position="716"/>
    </location>
</feature>
<feature type="region of interest" description="Disordered" evidence="2">
    <location>
        <begin position="397"/>
        <end position="429"/>
    </location>
</feature>
<accession>A0ABU3AYE6</accession>
<reference evidence="4" key="1">
    <citation type="submission" date="2024-05" db="EMBL/GenBank/DDBJ databases">
        <title>30 novel species of actinomycetes from the DSMZ collection.</title>
        <authorList>
            <person name="Nouioui I."/>
        </authorList>
    </citation>
    <scope>NUCLEOTIDE SEQUENCE</scope>
    <source>
        <strain evidence="4">DSM 40712</strain>
    </source>
</reference>
<evidence type="ECO:0000256" key="2">
    <source>
        <dbReference type="SAM" id="MobiDB-lite"/>
    </source>
</evidence>
<comment type="caution">
    <text evidence="4">The sequence shown here is derived from an EMBL/GenBank/DDBJ whole genome shotgun (WGS) entry which is preliminary data.</text>
</comment>
<dbReference type="CDD" id="cd20745">
    <property type="entry name" value="FIX_RhsA_AHH_HNH-like"/>
    <property type="match status" value="1"/>
</dbReference>
<evidence type="ECO:0000259" key="3">
    <source>
        <dbReference type="SMART" id="SM00306"/>
    </source>
</evidence>
<protein>
    <submittedName>
        <fullName evidence="4">Polymorphic toxin-type HINT domain-containing protein</fullName>
    </submittedName>
</protein>
<feature type="region of interest" description="Disordered" evidence="2">
    <location>
        <begin position="1"/>
        <end position="42"/>
    </location>
</feature>
<dbReference type="PANTHER" id="PTHR23242">
    <property type="entry name" value="TRANSCRIPTION FACTOR HOXA13"/>
    <property type="match status" value="1"/>
</dbReference>
<dbReference type="Pfam" id="PF07591">
    <property type="entry name" value="PT-HINT"/>
    <property type="match status" value="1"/>
</dbReference>